<evidence type="ECO:0000313" key="4">
    <source>
        <dbReference type="Proteomes" id="UP001634007"/>
    </source>
</evidence>
<comment type="caution">
    <text evidence="3">The sequence shown here is derived from an EMBL/GenBank/DDBJ whole genome shotgun (WGS) entry which is preliminary data.</text>
</comment>
<evidence type="ECO:0000259" key="2">
    <source>
        <dbReference type="Pfam" id="PF05678"/>
    </source>
</evidence>
<dbReference type="InterPro" id="IPR008889">
    <property type="entry name" value="VQ"/>
</dbReference>
<feature type="domain" description="VQ" evidence="2">
    <location>
        <begin position="46"/>
        <end position="73"/>
    </location>
</feature>
<dbReference type="EMBL" id="JBJKBG010000011">
    <property type="protein sequence ID" value="KAL3715855.1"/>
    <property type="molecule type" value="Genomic_DNA"/>
</dbReference>
<dbReference type="PANTHER" id="PTHR33143">
    <property type="entry name" value="F16F4.1 PROTEIN-RELATED"/>
    <property type="match status" value="1"/>
</dbReference>
<dbReference type="AlphaFoldDB" id="A0ABD3ILM2"/>
<protein>
    <recommendedName>
        <fullName evidence="2">VQ domain-containing protein</fullName>
    </recommendedName>
</protein>
<feature type="region of interest" description="Disordered" evidence="1">
    <location>
        <begin position="70"/>
        <end position="89"/>
    </location>
</feature>
<feature type="region of interest" description="Disordered" evidence="1">
    <location>
        <begin position="1"/>
        <end position="26"/>
    </location>
</feature>
<proteinExistence type="predicted"/>
<evidence type="ECO:0000313" key="3">
    <source>
        <dbReference type="EMBL" id="KAL3715855.1"/>
    </source>
</evidence>
<organism evidence="3 4">
    <name type="scientific">Eucalyptus globulus</name>
    <name type="common">Tasmanian blue gum</name>
    <dbReference type="NCBI Taxonomy" id="34317"/>
    <lineage>
        <taxon>Eukaryota</taxon>
        <taxon>Viridiplantae</taxon>
        <taxon>Streptophyta</taxon>
        <taxon>Embryophyta</taxon>
        <taxon>Tracheophyta</taxon>
        <taxon>Spermatophyta</taxon>
        <taxon>Magnoliopsida</taxon>
        <taxon>eudicotyledons</taxon>
        <taxon>Gunneridae</taxon>
        <taxon>Pentapetalae</taxon>
        <taxon>rosids</taxon>
        <taxon>malvids</taxon>
        <taxon>Myrtales</taxon>
        <taxon>Myrtaceae</taxon>
        <taxon>Myrtoideae</taxon>
        <taxon>Eucalypteae</taxon>
        <taxon>Eucalyptus</taxon>
    </lineage>
</organism>
<feature type="compositionally biased region" description="Polar residues" evidence="1">
    <location>
        <begin position="14"/>
        <end position="23"/>
    </location>
</feature>
<name>A0ABD3ILM2_EUCGL</name>
<dbReference type="Proteomes" id="UP001634007">
    <property type="component" value="Unassembled WGS sequence"/>
</dbReference>
<dbReference type="PANTHER" id="PTHR33143:SF3">
    <property type="entry name" value="VQ MOTIF-CONTAINING PROTEIN 17-RELATED"/>
    <property type="match status" value="1"/>
</dbReference>
<keyword evidence="4" id="KW-1185">Reference proteome</keyword>
<sequence>MEEMILREQPFMVNPSSTSTPSSALGIHRDSRSIAKVKPKIRIIHIFAPEIIKTDTANFRGLVQRLTGKSAASAANHQKSQKRKSPGLIIPKREGHQKIMPEKPIPRKMEQINLFNGFDPRERMKEEEGMMMMMVRGGGDGGGYLKDFADLDGFAYEMGGLPLLSADASQIPSFEAAHHHHHHHQHHVSS</sequence>
<dbReference type="InterPro" id="IPR039607">
    <property type="entry name" value="VQ_8/17/18/20/21/25"/>
</dbReference>
<dbReference type="Pfam" id="PF05678">
    <property type="entry name" value="VQ"/>
    <property type="match status" value="1"/>
</dbReference>
<gene>
    <name evidence="3" type="ORF">ACJRO7_007586</name>
</gene>
<accession>A0ABD3ILM2</accession>
<reference evidence="3 4" key="1">
    <citation type="submission" date="2024-11" db="EMBL/GenBank/DDBJ databases">
        <title>Chromosome-level genome assembly of Eucalyptus globulus Labill. provides insights into its genome evolution.</title>
        <authorList>
            <person name="Li X."/>
        </authorList>
    </citation>
    <scope>NUCLEOTIDE SEQUENCE [LARGE SCALE GENOMIC DNA]</scope>
    <source>
        <strain evidence="3">CL2024</strain>
        <tissue evidence="3">Fresh tender leaves</tissue>
    </source>
</reference>
<evidence type="ECO:0000256" key="1">
    <source>
        <dbReference type="SAM" id="MobiDB-lite"/>
    </source>
</evidence>